<proteinExistence type="predicted"/>
<dbReference type="Pfam" id="PF22483">
    <property type="entry name" value="Mu-transpos_C_2"/>
    <property type="match status" value="1"/>
</dbReference>
<sequence length="107" mass="12006">MFGVRPAVRLPRNYYVTVDTNQYSVDPTFIDRLVTVRSTLDEIAVTGPHGEPAAVHPRHWGQHKVITDPAHTQTARAMRRDLATASERFQPDTAVDIADLSIYDHIA</sequence>
<dbReference type="InterPro" id="IPR054353">
    <property type="entry name" value="IstA-like_C"/>
</dbReference>
<name>A0A7T0KMV6_9CORY</name>
<dbReference type="KEGG" id="cqn:G7Y29_02290"/>
<organism evidence="2 3">
    <name type="scientific">Corynebacterium qintianiae</name>
    <dbReference type="NCBI Taxonomy" id="2709392"/>
    <lineage>
        <taxon>Bacteria</taxon>
        <taxon>Bacillati</taxon>
        <taxon>Actinomycetota</taxon>
        <taxon>Actinomycetes</taxon>
        <taxon>Mycobacteriales</taxon>
        <taxon>Corynebacteriaceae</taxon>
        <taxon>Corynebacterium</taxon>
    </lineage>
</organism>
<evidence type="ECO:0000259" key="1">
    <source>
        <dbReference type="Pfam" id="PF22483"/>
    </source>
</evidence>
<keyword evidence="3" id="KW-1185">Reference proteome</keyword>
<gene>
    <name evidence="2" type="ORF">G7Y29_02290</name>
</gene>
<dbReference type="RefSeq" id="WP_165005161.1">
    <property type="nucleotide sequence ID" value="NZ_CP064955.1"/>
</dbReference>
<evidence type="ECO:0000313" key="2">
    <source>
        <dbReference type="EMBL" id="QPK83661.1"/>
    </source>
</evidence>
<accession>A0A7T0KMV6</accession>
<feature type="domain" description="Transposase for insertion sequence element IS21-like C-terminal" evidence="1">
    <location>
        <begin position="5"/>
        <end position="68"/>
    </location>
</feature>
<dbReference type="EMBL" id="CP064955">
    <property type="protein sequence ID" value="QPK83661.1"/>
    <property type="molecule type" value="Genomic_DNA"/>
</dbReference>
<reference evidence="2 3" key="1">
    <citation type="submission" date="2020-11" db="EMBL/GenBank/DDBJ databases">
        <title>Corynebacterium sp. MC1420.</title>
        <authorList>
            <person name="Zhou J."/>
        </authorList>
    </citation>
    <scope>NUCLEOTIDE SEQUENCE [LARGE SCALE GENOMIC DNA]</scope>
    <source>
        <strain evidence="2 3">MC1420</strain>
    </source>
</reference>
<evidence type="ECO:0000313" key="3">
    <source>
        <dbReference type="Proteomes" id="UP000594586"/>
    </source>
</evidence>
<dbReference type="AlphaFoldDB" id="A0A7T0KMV6"/>
<dbReference type="Proteomes" id="UP000594586">
    <property type="component" value="Chromosome"/>
</dbReference>
<protein>
    <recommendedName>
        <fullName evidence="1">Transposase for insertion sequence element IS21-like C-terminal domain-containing protein</fullName>
    </recommendedName>
</protein>